<dbReference type="PANTHER" id="PTHR46825:SF7">
    <property type="entry name" value="D-ALANYL-D-ALANINE CARBOXYPEPTIDASE"/>
    <property type="match status" value="1"/>
</dbReference>
<accession>A0ABT1HSN8</accession>
<keyword evidence="3" id="KW-1185">Reference proteome</keyword>
<dbReference type="InterPro" id="IPR001466">
    <property type="entry name" value="Beta-lactam-related"/>
</dbReference>
<dbReference type="InterPro" id="IPR050491">
    <property type="entry name" value="AmpC-like"/>
</dbReference>
<name>A0ABT1HSN8_STRSD</name>
<protein>
    <submittedName>
        <fullName evidence="2">D-alanyl-D-alanine carboxypeptidase</fullName>
    </submittedName>
</protein>
<keyword evidence="2" id="KW-0645">Protease</keyword>
<evidence type="ECO:0000259" key="1">
    <source>
        <dbReference type="Pfam" id="PF00144"/>
    </source>
</evidence>
<dbReference type="EMBL" id="JAMTCP010000009">
    <property type="protein sequence ID" value="MCP2258540.1"/>
    <property type="molecule type" value="Genomic_DNA"/>
</dbReference>
<dbReference type="PANTHER" id="PTHR46825">
    <property type="entry name" value="D-ALANYL-D-ALANINE-CARBOXYPEPTIDASE/ENDOPEPTIDASE AMPH"/>
    <property type="match status" value="1"/>
</dbReference>
<dbReference type="GO" id="GO:0004180">
    <property type="term" value="F:carboxypeptidase activity"/>
    <property type="evidence" value="ECO:0007669"/>
    <property type="project" value="UniProtKB-KW"/>
</dbReference>
<proteinExistence type="predicted"/>
<sequence length="433" mass="46532">MEFTRPALRPTSWSRAAPIPTVFRVRARKSPFPLSLSLSVTVAVAVTVALAAALVLALVPVGGPAVAAASPMSPASPPSLPPRGELQSRLTHLVESEAATAALLRVQDGQDGQDGQHRPAHWSGRAGVRDLASGTPAAAHGHFRIGSVTKTFVATVVLQLVDEGRLALDDPIDRHLPGVVPGGDRITVRQILNHTSGIYDYAHERDYSTNRWRGEARFRTYHPEELLAVAFAHEPYFPPGGGWHYSNTNYLLAGLLVERLTGRPYGAEIQRRILRPLGMVHTSVPGNDPRVPEPHARGYARVDGQDVDATEMNPSLDWAAGEMISTTADLDRFLAALLGGRLTSPASLAAMRETVATGTLFRYGLGLQQVDLPCGRTLFGHGGELLGFLTYAMGDAHGRQATLSYNPYHRKASAEDLMGIFSTAFCPPGGQRS</sequence>
<comment type="caution">
    <text evidence="2">The sequence shown here is derived from an EMBL/GenBank/DDBJ whole genome shotgun (WGS) entry which is preliminary data.</text>
</comment>
<keyword evidence="2" id="KW-0121">Carboxypeptidase</keyword>
<reference evidence="2 3" key="1">
    <citation type="submission" date="2022-06" db="EMBL/GenBank/DDBJ databases">
        <title>Genomic Encyclopedia of Archaeal and Bacterial Type Strains, Phase II (KMG-II): from individual species to whole genera.</title>
        <authorList>
            <person name="Goeker M."/>
        </authorList>
    </citation>
    <scope>NUCLEOTIDE SEQUENCE [LARGE SCALE GENOMIC DNA]</scope>
    <source>
        <strain evidence="2 3">DSM 40477</strain>
    </source>
</reference>
<organism evidence="2 3">
    <name type="scientific">Streptoalloteichus tenebrarius (strain ATCC 17920 / DSM 40477 / JCM 4838 / CBS 697.72 / NBRC 16177 / NCIMB 11028 / NRRL B-12390 / A12253. 1 / ISP 5477)</name>
    <name type="common">Streptomyces tenebrarius</name>
    <dbReference type="NCBI Taxonomy" id="1933"/>
    <lineage>
        <taxon>Bacteria</taxon>
        <taxon>Bacillati</taxon>
        <taxon>Actinomycetota</taxon>
        <taxon>Actinomycetes</taxon>
        <taxon>Pseudonocardiales</taxon>
        <taxon>Pseudonocardiaceae</taxon>
        <taxon>Streptoalloteichus</taxon>
    </lineage>
</organism>
<gene>
    <name evidence="2" type="ORF">LX15_002238</name>
</gene>
<evidence type="ECO:0000313" key="2">
    <source>
        <dbReference type="EMBL" id="MCP2258540.1"/>
    </source>
</evidence>
<evidence type="ECO:0000313" key="3">
    <source>
        <dbReference type="Proteomes" id="UP001205311"/>
    </source>
</evidence>
<dbReference type="Gene3D" id="3.40.710.10">
    <property type="entry name" value="DD-peptidase/beta-lactamase superfamily"/>
    <property type="match status" value="1"/>
</dbReference>
<dbReference type="SUPFAM" id="SSF56601">
    <property type="entry name" value="beta-lactamase/transpeptidase-like"/>
    <property type="match status" value="1"/>
</dbReference>
<keyword evidence="2" id="KW-0378">Hydrolase</keyword>
<feature type="domain" description="Beta-lactamase-related" evidence="1">
    <location>
        <begin position="122"/>
        <end position="394"/>
    </location>
</feature>
<dbReference type="InterPro" id="IPR012338">
    <property type="entry name" value="Beta-lactam/transpept-like"/>
</dbReference>
<dbReference type="Proteomes" id="UP001205311">
    <property type="component" value="Unassembled WGS sequence"/>
</dbReference>
<dbReference type="Pfam" id="PF00144">
    <property type="entry name" value="Beta-lactamase"/>
    <property type="match status" value="1"/>
</dbReference>